<dbReference type="AlphaFoldDB" id="A0A5T3EM71"/>
<feature type="region of interest" description="Disordered" evidence="1">
    <location>
        <begin position="25"/>
        <end position="46"/>
    </location>
</feature>
<sequence length="65" mass="7620">MIHSIHTIQIIHTVRTVHTHSLFFRSDPKKGRTGSSFYPPGRSGPETQHVPLLQRRFHLYVVLFR</sequence>
<dbReference type="EMBL" id="AACXJM010000074">
    <property type="protein sequence ID" value="EAN2043845.1"/>
    <property type="molecule type" value="Genomic_DNA"/>
</dbReference>
<protein>
    <submittedName>
        <fullName evidence="2">Uncharacterized protein</fullName>
    </submittedName>
</protein>
<proteinExistence type="predicted"/>
<gene>
    <name evidence="2" type="ORF">D9N54_23995</name>
</gene>
<reference evidence="2" key="1">
    <citation type="submission" date="2018-10" db="EMBL/GenBank/DDBJ databases">
        <authorList>
            <consortium name="PulseNet: The National Subtyping Network for Foodborne Disease Surveillance"/>
            <person name="Tarr C.L."/>
            <person name="Trees E."/>
            <person name="Katz L.S."/>
            <person name="Carleton-Romer H.A."/>
            <person name="Stroika S."/>
            <person name="Kucerova Z."/>
            <person name="Roache K.F."/>
            <person name="Sabol A.L."/>
            <person name="Besser J."/>
            <person name="Gerner-Smidt P."/>
        </authorList>
    </citation>
    <scope>NUCLEOTIDE SEQUENCE</scope>
    <source>
        <strain evidence="2">PNUSAS056738</strain>
    </source>
</reference>
<evidence type="ECO:0000313" key="2">
    <source>
        <dbReference type="EMBL" id="EAN2043845.1"/>
    </source>
</evidence>
<accession>A0A5T3EM71</accession>
<evidence type="ECO:0000256" key="1">
    <source>
        <dbReference type="SAM" id="MobiDB-lite"/>
    </source>
</evidence>
<name>A0A5T3EM71_SALER</name>
<organism evidence="2">
    <name type="scientific">Salmonella enterica</name>
    <name type="common">Salmonella choleraesuis</name>
    <dbReference type="NCBI Taxonomy" id="28901"/>
    <lineage>
        <taxon>Bacteria</taxon>
        <taxon>Pseudomonadati</taxon>
        <taxon>Pseudomonadota</taxon>
        <taxon>Gammaproteobacteria</taxon>
        <taxon>Enterobacterales</taxon>
        <taxon>Enterobacteriaceae</taxon>
        <taxon>Salmonella</taxon>
    </lineage>
</organism>
<comment type="caution">
    <text evidence="2">The sequence shown here is derived from an EMBL/GenBank/DDBJ whole genome shotgun (WGS) entry which is preliminary data.</text>
</comment>